<dbReference type="AlphaFoldDB" id="A0A6P8R444"/>
<dbReference type="InterPro" id="IPR002035">
    <property type="entry name" value="VWF_A"/>
</dbReference>
<dbReference type="KEGG" id="gsh:117361514"/>
<feature type="transmembrane region" description="Helical" evidence="16">
    <location>
        <begin position="1095"/>
        <end position="1118"/>
    </location>
</feature>
<keyword evidence="9 16" id="KW-1133">Transmembrane helix</keyword>
<dbReference type="InParanoid" id="A0A6P8R444"/>
<feature type="chain" id="PRO_5028521294" evidence="16">
    <location>
        <begin position="24"/>
        <end position="1165"/>
    </location>
</feature>
<dbReference type="InterPro" id="IPR048633">
    <property type="entry name" value="ITGAX-like_Ig_3"/>
</dbReference>
<evidence type="ECO:0000313" key="20">
    <source>
        <dbReference type="RefSeq" id="XP_033802845.1"/>
    </source>
</evidence>
<dbReference type="FunCoup" id="A0A6P8R444">
    <property type="interactions" value="620"/>
</dbReference>
<accession>A0A6P8R444</accession>
<dbReference type="GO" id="GO:0009897">
    <property type="term" value="C:external side of plasma membrane"/>
    <property type="evidence" value="ECO:0007669"/>
    <property type="project" value="TreeGrafter"/>
</dbReference>
<feature type="repeat" description="FG-GAP" evidence="15">
    <location>
        <begin position="514"/>
        <end position="572"/>
    </location>
</feature>
<dbReference type="InterPro" id="IPR032695">
    <property type="entry name" value="Integrin_dom_sf"/>
</dbReference>
<keyword evidence="11 16" id="KW-0472">Membrane</keyword>
<keyword evidence="13 16" id="KW-0675">Receptor</keyword>
<dbReference type="GeneID" id="117361514"/>
<dbReference type="GO" id="GO:0007229">
    <property type="term" value="P:integrin-mediated signaling pathway"/>
    <property type="evidence" value="ECO:0007669"/>
    <property type="project" value="UniProtKB-KW"/>
</dbReference>
<reference evidence="20" key="1">
    <citation type="submission" date="2025-08" db="UniProtKB">
        <authorList>
            <consortium name="RefSeq"/>
        </authorList>
    </citation>
    <scope>IDENTIFICATION</scope>
</reference>
<dbReference type="InterPro" id="IPR013519">
    <property type="entry name" value="Int_alpha_beta-p"/>
</dbReference>
<dbReference type="Gene3D" id="1.20.5.930">
    <property type="entry name" value="Bicelle-embedded integrin alpha(iib) transmembrane segment"/>
    <property type="match status" value="1"/>
</dbReference>
<feature type="region of interest" description="Disordered" evidence="17">
    <location>
        <begin position="1134"/>
        <end position="1165"/>
    </location>
</feature>
<dbReference type="Pfam" id="PF20805">
    <property type="entry name" value="Integrin_A_Ig_2"/>
    <property type="match status" value="1"/>
</dbReference>
<evidence type="ECO:0000256" key="3">
    <source>
        <dbReference type="ARBA" id="ARBA00022692"/>
    </source>
</evidence>
<evidence type="ECO:0000256" key="5">
    <source>
        <dbReference type="ARBA" id="ARBA00022729"/>
    </source>
</evidence>
<evidence type="ECO:0000256" key="7">
    <source>
        <dbReference type="ARBA" id="ARBA00022837"/>
    </source>
</evidence>
<keyword evidence="19" id="KW-1185">Reference proteome</keyword>
<keyword evidence="10 16" id="KW-0401">Integrin</keyword>
<evidence type="ECO:0000256" key="13">
    <source>
        <dbReference type="ARBA" id="ARBA00023170"/>
    </source>
</evidence>
<dbReference type="GO" id="GO:0046872">
    <property type="term" value="F:metal ion binding"/>
    <property type="evidence" value="ECO:0007669"/>
    <property type="project" value="UniProtKB-KW"/>
</dbReference>
<evidence type="ECO:0000256" key="11">
    <source>
        <dbReference type="ARBA" id="ARBA00023136"/>
    </source>
</evidence>
<dbReference type="PANTHER" id="PTHR23220">
    <property type="entry name" value="INTEGRIN ALPHA"/>
    <property type="match status" value="1"/>
</dbReference>
<dbReference type="SUPFAM" id="SSF53300">
    <property type="entry name" value="vWA-like"/>
    <property type="match status" value="1"/>
</dbReference>
<dbReference type="Gene3D" id="2.60.40.1530">
    <property type="entry name" value="ntegrin, alpha v. Chain A, domain 4"/>
    <property type="match status" value="1"/>
</dbReference>
<dbReference type="PROSITE" id="PS51470">
    <property type="entry name" value="FG_GAP"/>
    <property type="match status" value="3"/>
</dbReference>
<dbReference type="GO" id="GO:0007160">
    <property type="term" value="P:cell-matrix adhesion"/>
    <property type="evidence" value="ECO:0007669"/>
    <property type="project" value="TreeGrafter"/>
</dbReference>
<dbReference type="InterPro" id="IPR013517">
    <property type="entry name" value="FG-GAP"/>
</dbReference>
<dbReference type="RefSeq" id="XP_033802845.1">
    <property type="nucleotide sequence ID" value="XM_033946954.1"/>
</dbReference>
<dbReference type="PRINTS" id="PR00453">
    <property type="entry name" value="VWFADOMAIN"/>
</dbReference>
<feature type="repeat" description="FG-GAP" evidence="15">
    <location>
        <begin position="451"/>
        <end position="513"/>
    </location>
</feature>
<dbReference type="PROSITE" id="PS50234">
    <property type="entry name" value="VWFA"/>
    <property type="match status" value="1"/>
</dbReference>
<keyword evidence="4" id="KW-0479">Metal-binding</keyword>
<evidence type="ECO:0000256" key="2">
    <source>
        <dbReference type="ARBA" id="ARBA00008054"/>
    </source>
</evidence>
<evidence type="ECO:0000256" key="16">
    <source>
        <dbReference type="RuleBase" id="RU003762"/>
    </source>
</evidence>
<feature type="repeat" description="FG-GAP" evidence="15">
    <location>
        <begin position="573"/>
        <end position="633"/>
    </location>
</feature>
<dbReference type="GO" id="GO:0098609">
    <property type="term" value="P:cell-cell adhesion"/>
    <property type="evidence" value="ECO:0007669"/>
    <property type="project" value="TreeGrafter"/>
</dbReference>
<dbReference type="GO" id="GO:0033627">
    <property type="term" value="P:cell adhesion mediated by integrin"/>
    <property type="evidence" value="ECO:0007669"/>
    <property type="project" value="TreeGrafter"/>
</dbReference>
<evidence type="ECO:0000259" key="18">
    <source>
        <dbReference type="PROSITE" id="PS50234"/>
    </source>
</evidence>
<evidence type="ECO:0000256" key="4">
    <source>
        <dbReference type="ARBA" id="ARBA00022723"/>
    </source>
</evidence>
<sequence length="1165" mass="130769">MRTRVPWSLTFLSLLQALVPSMTINIDLEMIPIIPRNVSQFFGYKVLQFERNKMTRIIVGAPGGRNENGRLYECDFSSQSCEPLNLNETLDSQTAHLGLTLVTDHVTSRLITCGPGIPRECDKTTYFSGVCYVLKRYQESPRKLLTGYQECVKRNVDMVFLFDGSGSMSSDQFNGILGFMTNVMEGLQNSSVKFAAVQFSKNVNTEFSFKDYQLLKDPRKLLSNVTQMKSLTYTFKGIQHVMNNSFTEKEGARNDATQIMIIITDGDASDGTIVYNPNPVDVAESRGIVRYIIGVGNNFDSKNVTAYLARFASHPVEKHVKVLSFEKLKSFFSELQEKIFSIEGTGSSFHLEMSSSGFSADLSPNITVLGAVGINDWAGGLIEIQNDFSQETLININDSVTETMKNAYLGYSVKLLRYGEQIFYAAGAPRYQHLGKVIIYEVNHSSPSNTNWMDRQHIMGEQIGSYFGAELCALDVDRDEETDVLLIGEPLYYGDRRGGRVHVCLFNGDNITCRSFLRGKIGHPFARFGAAIADLADLNGDGLMDVAIGAPLESEERGTVYIFNGKASGIHQEFSQRIVGSHGIKFFGQSIHGIMDLTGDKLTDLVVGALGKVLVLRSRPIMNVSACLEFEPPELLLQNFECQGTTGSRSNFGTNLTLCFNTSKVTSAFQDLLVANLSYSLELDSGRMRSRVIFESQQRTIMDHLEVSEGRQCVHRRILLPNCIEDYVTPIKVSLNFSLQDLSNEGPTPVLDLSSNAISSAEIPFEKNCGEDGVCETDLRIVFHSSGDKNMVLREAATVSPKLELENNGEDSYRTVLWFEFPQGLSFRKASVEKTTGKTIVNCVEMLKLEGEEKENSSKVFCNISHPIFRRNIKALLHLMFDVLTNSSWEDFLDMRAWVKSDNEKKETLKDNTANWEIPILYPINIIAKELEDSTQYVNFSTKEQEFKLVKHSYEVQNLLVKSPCPLLTVNIKVPVTFPKGLVWNVTDITTVPKVPCRLLLDGEREISQADPIKNNSGKILIFQCSMEDIYKAQFHFSGDLFIQNKNEDSSTSSFKFHSALWISFNTSKYISLYSIDFTQAQAVTQVDLFEPENFLYIIIGSSAGGLVLVLLIGIALYKCGFFKRSYKDKMELTEDQELQNPMEEEEEEQKKDSHQPLNKPEVSE</sequence>
<keyword evidence="8 16" id="KW-0130">Cell adhesion</keyword>
<evidence type="ECO:0000313" key="19">
    <source>
        <dbReference type="Proteomes" id="UP000515159"/>
    </source>
</evidence>
<keyword evidence="14" id="KW-0325">Glycoprotein</keyword>
<evidence type="ECO:0000256" key="17">
    <source>
        <dbReference type="SAM" id="MobiDB-lite"/>
    </source>
</evidence>
<organism evidence="19 20">
    <name type="scientific">Geotrypetes seraphini</name>
    <name type="common">Gaboon caecilian</name>
    <name type="synonym">Caecilia seraphini</name>
    <dbReference type="NCBI Taxonomy" id="260995"/>
    <lineage>
        <taxon>Eukaryota</taxon>
        <taxon>Metazoa</taxon>
        <taxon>Chordata</taxon>
        <taxon>Craniata</taxon>
        <taxon>Vertebrata</taxon>
        <taxon>Euteleostomi</taxon>
        <taxon>Amphibia</taxon>
        <taxon>Gymnophiona</taxon>
        <taxon>Geotrypetes</taxon>
    </lineage>
</organism>
<gene>
    <name evidence="20" type="primary">ITGAL</name>
</gene>
<name>A0A6P8R444_GEOSA</name>
<dbReference type="SMART" id="SM00327">
    <property type="entry name" value="VWA"/>
    <property type="match status" value="1"/>
</dbReference>
<feature type="domain" description="VWFA" evidence="18">
    <location>
        <begin position="157"/>
        <end position="339"/>
    </location>
</feature>
<dbReference type="InterPro" id="IPR000413">
    <property type="entry name" value="Integrin_alpha"/>
</dbReference>
<dbReference type="Pfam" id="PF08441">
    <property type="entry name" value="Integrin_A_Ig_1"/>
    <property type="match status" value="1"/>
</dbReference>
<dbReference type="Pfam" id="PF01839">
    <property type="entry name" value="FG-GAP"/>
    <property type="match status" value="1"/>
</dbReference>
<dbReference type="InterPro" id="IPR048285">
    <property type="entry name" value="Integrin_alpha_Ig-like_2"/>
</dbReference>
<dbReference type="CTD" id="3683"/>
<dbReference type="Gene3D" id="2.130.10.130">
    <property type="entry name" value="Integrin alpha, N-terminal"/>
    <property type="match status" value="1"/>
</dbReference>
<dbReference type="Gene3D" id="3.40.50.410">
    <property type="entry name" value="von Willebrand factor, type A domain"/>
    <property type="match status" value="1"/>
</dbReference>
<dbReference type="InterPro" id="IPR018184">
    <property type="entry name" value="Integrin_alpha_C_CS"/>
</dbReference>
<dbReference type="PRINTS" id="PR01185">
    <property type="entry name" value="INTEGRINA"/>
</dbReference>
<evidence type="ECO:0000256" key="10">
    <source>
        <dbReference type="ARBA" id="ARBA00023037"/>
    </source>
</evidence>
<dbReference type="InterPro" id="IPR028994">
    <property type="entry name" value="Integrin_alpha_N"/>
</dbReference>
<keyword evidence="12" id="KW-1015">Disulfide bond</keyword>
<dbReference type="PROSITE" id="PS00242">
    <property type="entry name" value="INTEGRIN_ALPHA"/>
    <property type="match status" value="1"/>
</dbReference>
<evidence type="ECO:0000256" key="9">
    <source>
        <dbReference type="ARBA" id="ARBA00022989"/>
    </source>
</evidence>
<evidence type="ECO:0000256" key="1">
    <source>
        <dbReference type="ARBA" id="ARBA00004479"/>
    </source>
</evidence>
<proteinExistence type="inferred from homology"/>
<dbReference type="GO" id="GO:0005178">
    <property type="term" value="F:integrin binding"/>
    <property type="evidence" value="ECO:0007669"/>
    <property type="project" value="TreeGrafter"/>
</dbReference>
<comment type="subcellular location">
    <subcellularLocation>
        <location evidence="1 16">Membrane</location>
        <topology evidence="1 16">Single-pass type I membrane protein</topology>
    </subcellularLocation>
</comment>
<dbReference type="Proteomes" id="UP000515159">
    <property type="component" value="Chromosome 5"/>
</dbReference>
<keyword evidence="6" id="KW-0677">Repeat</keyword>
<dbReference type="Pfam" id="PF21520">
    <property type="entry name" value="ITGAX-like_Ig_3"/>
    <property type="match status" value="1"/>
</dbReference>
<dbReference type="SMART" id="SM00191">
    <property type="entry name" value="Int_alpha"/>
    <property type="match status" value="5"/>
</dbReference>
<dbReference type="Pfam" id="PF00357">
    <property type="entry name" value="Integrin_alpha"/>
    <property type="match status" value="1"/>
</dbReference>
<dbReference type="InterPro" id="IPR013649">
    <property type="entry name" value="Integrin_alpha_Ig-like_1"/>
</dbReference>
<protein>
    <submittedName>
        <fullName evidence="20">Integrin alpha-L</fullName>
    </submittedName>
</protein>
<dbReference type="SUPFAM" id="SSF69318">
    <property type="entry name" value="Integrin alpha N-terminal domain"/>
    <property type="match status" value="1"/>
</dbReference>
<dbReference type="GO" id="GO:0008305">
    <property type="term" value="C:integrin complex"/>
    <property type="evidence" value="ECO:0007669"/>
    <property type="project" value="InterPro"/>
</dbReference>
<dbReference type="PANTHER" id="PTHR23220:SF84">
    <property type="entry name" value="INTEGRIN ALPHA-L"/>
    <property type="match status" value="1"/>
</dbReference>
<keyword evidence="3 16" id="KW-0812">Transmembrane</keyword>
<dbReference type="Pfam" id="PF00092">
    <property type="entry name" value="VWA"/>
    <property type="match status" value="1"/>
</dbReference>
<feature type="compositionally biased region" description="Acidic residues" evidence="17">
    <location>
        <begin position="1134"/>
        <end position="1148"/>
    </location>
</feature>
<dbReference type="Gene3D" id="2.60.40.1460">
    <property type="entry name" value="Integrin domains. Chain A, domain 2"/>
    <property type="match status" value="1"/>
</dbReference>
<evidence type="ECO:0000256" key="15">
    <source>
        <dbReference type="PROSITE-ProRule" id="PRU00803"/>
    </source>
</evidence>
<keyword evidence="5 16" id="KW-0732">Signal</keyword>
<evidence type="ECO:0000256" key="12">
    <source>
        <dbReference type="ARBA" id="ARBA00023157"/>
    </source>
</evidence>
<dbReference type="SUPFAM" id="SSF69179">
    <property type="entry name" value="Integrin domains"/>
    <property type="match status" value="2"/>
</dbReference>
<keyword evidence="7" id="KW-0106">Calcium</keyword>
<comment type="similarity">
    <text evidence="2 16">Belongs to the integrin alpha chain family.</text>
</comment>
<dbReference type="OrthoDB" id="5317514at2759"/>
<feature type="signal peptide" evidence="16">
    <location>
        <begin position="1"/>
        <end position="23"/>
    </location>
</feature>
<evidence type="ECO:0000256" key="8">
    <source>
        <dbReference type="ARBA" id="ARBA00022889"/>
    </source>
</evidence>
<evidence type="ECO:0000256" key="6">
    <source>
        <dbReference type="ARBA" id="ARBA00022737"/>
    </source>
</evidence>
<evidence type="ECO:0000256" key="14">
    <source>
        <dbReference type="ARBA" id="ARBA00023180"/>
    </source>
</evidence>
<dbReference type="InterPro" id="IPR036465">
    <property type="entry name" value="vWFA_dom_sf"/>
</dbReference>
<dbReference type="Gene3D" id="2.60.40.1510">
    <property type="entry name" value="ntegrin, alpha v. Chain A, domain 3"/>
    <property type="match status" value="1"/>
</dbReference>